<proteinExistence type="predicted"/>
<organism evidence="4 5">
    <name type="scientific">Paracoccus alkanivorans</name>
    <dbReference type="NCBI Taxonomy" id="2116655"/>
    <lineage>
        <taxon>Bacteria</taxon>
        <taxon>Pseudomonadati</taxon>
        <taxon>Pseudomonadota</taxon>
        <taxon>Alphaproteobacteria</taxon>
        <taxon>Rhodobacterales</taxon>
        <taxon>Paracoccaceae</taxon>
        <taxon>Paracoccus</taxon>
    </lineage>
</organism>
<accession>A0A3M0MBF7</accession>
<feature type="compositionally biased region" description="Basic and acidic residues" evidence="1">
    <location>
        <begin position="161"/>
        <end position="172"/>
    </location>
</feature>
<dbReference type="RefSeq" id="WP_122112698.1">
    <property type="nucleotide sequence ID" value="NZ_QOKZ01000004.1"/>
</dbReference>
<evidence type="ECO:0000313" key="5">
    <source>
        <dbReference type="Proteomes" id="UP000273516"/>
    </source>
</evidence>
<evidence type="ECO:0000313" key="4">
    <source>
        <dbReference type="EMBL" id="RMC34921.1"/>
    </source>
</evidence>
<evidence type="ECO:0008006" key="6">
    <source>
        <dbReference type="Google" id="ProtNLM"/>
    </source>
</evidence>
<evidence type="ECO:0000259" key="3">
    <source>
        <dbReference type="Pfam" id="PF23893"/>
    </source>
</evidence>
<gene>
    <name evidence="4" type="ORF">C9E81_12595</name>
</gene>
<feature type="region of interest" description="Disordered" evidence="1">
    <location>
        <begin position="154"/>
        <end position="177"/>
    </location>
</feature>
<comment type="caution">
    <text evidence="4">The sequence shown here is derived from an EMBL/GenBank/DDBJ whole genome shotgun (WGS) entry which is preliminary data.</text>
</comment>
<evidence type="ECO:0000256" key="1">
    <source>
        <dbReference type="SAM" id="MobiDB-lite"/>
    </source>
</evidence>
<dbReference type="OrthoDB" id="7772665at2"/>
<reference evidence="4 5" key="1">
    <citation type="submission" date="2018-07" db="EMBL/GenBank/DDBJ databases">
        <authorList>
            <person name="Zhang Y."/>
            <person name="Wang L."/>
            <person name="Ma S."/>
        </authorList>
    </citation>
    <scope>NUCLEOTIDE SEQUENCE [LARGE SCALE GENOMIC DNA]</scope>
    <source>
        <strain evidence="4 5">4-2</strain>
    </source>
</reference>
<dbReference type="Pfam" id="PF21934">
    <property type="entry name" value="Yop-YscD_ppl_3rd"/>
    <property type="match status" value="1"/>
</dbReference>
<dbReference type="InterPro" id="IPR057770">
    <property type="entry name" value="YscD/Y4YQ_C"/>
</dbReference>
<dbReference type="Pfam" id="PF23893">
    <property type="entry name" value="Y4YQ_C"/>
    <property type="match status" value="1"/>
</dbReference>
<dbReference type="EMBL" id="QOKZ01000004">
    <property type="protein sequence ID" value="RMC34921.1"/>
    <property type="molecule type" value="Genomic_DNA"/>
</dbReference>
<sequence length="314" mass="33472">MTARAKPFLLTVLSGPNAGARTSFAGGKMRIGGGNEDQIILAGVPAGAMTLRADGETLRVQAGAEGIHCHDGATGFAHSLPTDGKSFETRLPATLRLNDETMIVLSRLGPAASRSSGRRMMVGVAVVAMVAGLWIGARLDGPAAQGLITQAQASLPADSIPPRERTRPEREAMLTATSPRRECIEDCIEKAAVSFDERLDEAGLDGLQLVAEQGVLRVTGTMTEGQGETWRRLRARFEADFGQSLPLISEISEGTPEPVLAVSSVWLGKVPEIRTKSGNVFRVGDTTPDGWEIRGISVGEIRMSRNSRNISVRF</sequence>
<name>A0A3M0MBF7_9RHOB</name>
<dbReference type="InterPro" id="IPR053946">
    <property type="entry name" value="YscD_ppl_3rd"/>
</dbReference>
<protein>
    <recommendedName>
        <fullName evidence="6">Yop protein translocation protein D periplasmic domain-containing protein</fullName>
    </recommendedName>
</protein>
<dbReference type="AlphaFoldDB" id="A0A3M0MBF7"/>
<feature type="domain" description="YscD/Y4YQ C-terminal" evidence="3">
    <location>
        <begin position="260"/>
        <end position="311"/>
    </location>
</feature>
<keyword evidence="5" id="KW-1185">Reference proteome</keyword>
<feature type="domain" description="YscD-like Bon-like" evidence="2">
    <location>
        <begin position="195"/>
        <end position="251"/>
    </location>
</feature>
<dbReference type="Proteomes" id="UP000273516">
    <property type="component" value="Unassembled WGS sequence"/>
</dbReference>
<evidence type="ECO:0000259" key="2">
    <source>
        <dbReference type="Pfam" id="PF21934"/>
    </source>
</evidence>